<keyword evidence="2" id="KW-1185">Reference proteome</keyword>
<accession>A0A2T9YNM7</accession>
<name>A0A2T9YNM7_9FUNG</name>
<proteinExistence type="predicted"/>
<dbReference type="Proteomes" id="UP000245383">
    <property type="component" value="Unassembled WGS sequence"/>
</dbReference>
<sequence>MNFILMFISYQVTGIANTGVHTNYNDPHYSNYGLIKHNSNSYDKNKSMYDKMLSRNSRFSFQKKECSSQNNCNLELSNHLLGCVYTYNDSSNNQMQSLETIKKKMLCADTSSVNFFQKIEQILGEGFNSDLQMSSCIGSAHRLFLLNIGKNENFDIDFNHTFTILNQKFLEYKSLKAGVFDKFKKLLNDNTIENCARLNNITQEIIEIYKSILN</sequence>
<gene>
    <name evidence="1" type="ORF">BB561_002922</name>
</gene>
<protein>
    <submittedName>
        <fullName evidence="1">Uncharacterized protein</fullName>
    </submittedName>
</protein>
<dbReference type="AlphaFoldDB" id="A0A2T9YNM7"/>
<organism evidence="1 2">
    <name type="scientific">Smittium simulii</name>
    <dbReference type="NCBI Taxonomy" id="133385"/>
    <lineage>
        <taxon>Eukaryota</taxon>
        <taxon>Fungi</taxon>
        <taxon>Fungi incertae sedis</taxon>
        <taxon>Zoopagomycota</taxon>
        <taxon>Kickxellomycotina</taxon>
        <taxon>Harpellomycetes</taxon>
        <taxon>Harpellales</taxon>
        <taxon>Legeriomycetaceae</taxon>
        <taxon>Smittium</taxon>
    </lineage>
</organism>
<comment type="caution">
    <text evidence="1">The sequence shown here is derived from an EMBL/GenBank/DDBJ whole genome shotgun (WGS) entry which is preliminary data.</text>
</comment>
<reference evidence="1 2" key="1">
    <citation type="journal article" date="2018" name="MBio">
        <title>Comparative Genomics Reveals the Core Gene Toolbox for the Fungus-Insect Symbiosis.</title>
        <authorList>
            <person name="Wang Y."/>
            <person name="Stata M."/>
            <person name="Wang W."/>
            <person name="Stajich J.E."/>
            <person name="White M.M."/>
            <person name="Moncalvo J.M."/>
        </authorList>
    </citation>
    <scope>NUCLEOTIDE SEQUENCE [LARGE SCALE GENOMIC DNA]</scope>
    <source>
        <strain evidence="1 2">SWE-8-4</strain>
    </source>
</reference>
<dbReference type="EMBL" id="MBFR01000107">
    <property type="protein sequence ID" value="PVU93932.1"/>
    <property type="molecule type" value="Genomic_DNA"/>
</dbReference>
<evidence type="ECO:0000313" key="1">
    <source>
        <dbReference type="EMBL" id="PVU93932.1"/>
    </source>
</evidence>
<evidence type="ECO:0000313" key="2">
    <source>
        <dbReference type="Proteomes" id="UP000245383"/>
    </source>
</evidence>